<feature type="transmembrane region" description="Helical" evidence="1">
    <location>
        <begin position="71"/>
        <end position="93"/>
    </location>
</feature>
<comment type="caution">
    <text evidence="2">The sequence shown here is derived from an EMBL/GenBank/DDBJ whole genome shotgun (WGS) entry which is preliminary data.</text>
</comment>
<keyword evidence="3" id="KW-1185">Reference proteome</keyword>
<accession>A0A840XVK5</accession>
<evidence type="ECO:0008006" key="4">
    <source>
        <dbReference type="Google" id="ProtNLM"/>
    </source>
</evidence>
<dbReference type="Proteomes" id="UP000580654">
    <property type="component" value="Unassembled WGS sequence"/>
</dbReference>
<keyword evidence="1" id="KW-0472">Membrane</keyword>
<organism evidence="2 3">
    <name type="scientific">Muricoccus pecuniae</name>
    <dbReference type="NCBI Taxonomy" id="693023"/>
    <lineage>
        <taxon>Bacteria</taxon>
        <taxon>Pseudomonadati</taxon>
        <taxon>Pseudomonadota</taxon>
        <taxon>Alphaproteobacteria</taxon>
        <taxon>Acetobacterales</taxon>
        <taxon>Roseomonadaceae</taxon>
        <taxon>Muricoccus</taxon>
    </lineage>
</organism>
<name>A0A840XVK5_9PROT</name>
<reference evidence="2 3" key="1">
    <citation type="submission" date="2020-08" db="EMBL/GenBank/DDBJ databases">
        <title>Genomic Encyclopedia of Type Strains, Phase IV (KMG-IV): sequencing the most valuable type-strain genomes for metagenomic binning, comparative biology and taxonomic classification.</title>
        <authorList>
            <person name="Goeker M."/>
        </authorList>
    </citation>
    <scope>NUCLEOTIDE SEQUENCE [LARGE SCALE GENOMIC DNA]</scope>
    <source>
        <strain evidence="2 3">DSM 25622</strain>
    </source>
</reference>
<proteinExistence type="predicted"/>
<protein>
    <recommendedName>
        <fullName evidence="4">PhnA-like protein</fullName>
    </recommendedName>
</protein>
<keyword evidence="1" id="KW-0812">Transmembrane</keyword>
<evidence type="ECO:0000313" key="3">
    <source>
        <dbReference type="Proteomes" id="UP000580654"/>
    </source>
</evidence>
<dbReference type="RefSeq" id="WP_184514138.1">
    <property type="nucleotide sequence ID" value="NZ_JACIJD010000003.1"/>
</dbReference>
<feature type="transmembrane region" description="Helical" evidence="1">
    <location>
        <begin position="262"/>
        <end position="282"/>
    </location>
</feature>
<dbReference type="EMBL" id="JACIJD010000003">
    <property type="protein sequence ID" value="MBB5692778.1"/>
    <property type="molecule type" value="Genomic_DNA"/>
</dbReference>
<feature type="transmembrane region" description="Helical" evidence="1">
    <location>
        <begin position="29"/>
        <end position="51"/>
    </location>
</feature>
<feature type="transmembrane region" description="Helical" evidence="1">
    <location>
        <begin position="105"/>
        <end position="127"/>
    </location>
</feature>
<gene>
    <name evidence="2" type="ORF">FHS87_000797</name>
</gene>
<evidence type="ECO:0000313" key="2">
    <source>
        <dbReference type="EMBL" id="MBB5692778.1"/>
    </source>
</evidence>
<evidence type="ECO:0000256" key="1">
    <source>
        <dbReference type="SAM" id="Phobius"/>
    </source>
</evidence>
<keyword evidence="1" id="KW-1133">Transmembrane helix</keyword>
<sequence length="299" mass="29673">MSGYTQSQSSTPSMPEGAPVLRHRISWGAILAGALIAIAVGAALNILGLAIGVTTVDVQAGDTPSAGNLGIAGAVWLLVSNLLGLALGGYAAARLSGTADRSDATLHGAAVWATAYLVSAVLLGSAISGAASTAGSALSSVVGGVSRGASQAVQAAAPAVDPEALVERARVALSGPSDPARMTTEQRGAEIAQLIGKRAVNGNLSGDDRTRLNRLVAAEAGISEQDAAGRVQAYEAEAQRTAQEAANRARQAADAAARGASIAAFAIFGALVLGALAAIIGARTGTRDLIHLNSRRAAV</sequence>
<dbReference type="AlphaFoldDB" id="A0A840XVK5"/>